<dbReference type="GO" id="GO:0009380">
    <property type="term" value="C:excinuclease repair complex"/>
    <property type="evidence" value="ECO:0007669"/>
    <property type="project" value="TreeGrafter"/>
</dbReference>
<dbReference type="Pfam" id="PF02151">
    <property type="entry name" value="UVR"/>
    <property type="match status" value="1"/>
</dbReference>
<evidence type="ECO:0000259" key="2">
    <source>
        <dbReference type="PROSITE" id="PS50164"/>
    </source>
</evidence>
<evidence type="ECO:0000259" key="1">
    <source>
        <dbReference type="PROSITE" id="PS50151"/>
    </source>
</evidence>
<dbReference type="Gene3D" id="3.40.1440.10">
    <property type="entry name" value="GIY-YIG endonuclease"/>
    <property type="match status" value="1"/>
</dbReference>
<dbReference type="PANTHER" id="PTHR30562:SF1">
    <property type="entry name" value="UVRABC SYSTEM PROTEIN C"/>
    <property type="match status" value="1"/>
</dbReference>
<dbReference type="PROSITE" id="PS50164">
    <property type="entry name" value="GIY_YIG"/>
    <property type="match status" value="1"/>
</dbReference>
<dbReference type="Gene3D" id="3.30.420.340">
    <property type="entry name" value="UvrC, RNAse H endonuclease domain"/>
    <property type="match status" value="1"/>
</dbReference>
<dbReference type="SUPFAM" id="SSF46600">
    <property type="entry name" value="C-terminal UvrC-binding domain of UvrB"/>
    <property type="match status" value="1"/>
</dbReference>
<sequence length="460" mass="52786">MSITLQKIKALPDEPGVYFFLKKPHLPVDKQPQGRSLRLVIHSFRRGEVLYIGKAGSLRDRVRSYFSKDIAETRGPGITQMVAQAQDIAFQETDSVLEAVLLEAELIKKYQPKYNVREKDDKSFTYVAVTREDFPRILTVRGKQLADKKLLNLKSEILNLEFVFGPFPQTGTLREALAIIRKIFPYRDKCTPFAPVDKPLQGRSLRLVIHKKWRSCFNRQIGLCPGVCTGEISKNEYGRVIRNIALLFRGKKKSLLTKLSGEMKIAAREQKFERAAEIRNTIFALEHIQDVSLIKREQNFVKSNYIYGRSSVYKVLRIEAYDIAHTSGKEIVGVMVTVYNGEPDKSAYRKFNLRTVHTSNDPAALKEVLERRLSHAEWPFPDLLVVDGGKAQSNVAMRVLEEAGLPVPVIAVVKDERHRPREIRGDAEVRKKYENEILLANSEAHRFAISFHRDRMRKRQ</sequence>
<dbReference type="Pfam" id="PF08459">
    <property type="entry name" value="UvrC_RNaseH_dom"/>
    <property type="match status" value="1"/>
</dbReference>
<gene>
    <name evidence="4" type="ORF">A3D67_01265</name>
</gene>
<protein>
    <recommendedName>
        <fullName evidence="6">Excinuclease ABC subunit C</fullName>
    </recommendedName>
</protein>
<evidence type="ECO:0000259" key="3">
    <source>
        <dbReference type="PROSITE" id="PS50165"/>
    </source>
</evidence>
<feature type="domain" description="UvrC family homology region profile" evidence="3">
    <location>
        <begin position="232"/>
        <end position="400"/>
    </location>
</feature>
<dbReference type="SMART" id="SM00465">
    <property type="entry name" value="GIYc"/>
    <property type="match status" value="1"/>
</dbReference>
<dbReference type="InterPro" id="IPR038476">
    <property type="entry name" value="UvrC_RNase_H_dom_sf"/>
</dbReference>
<dbReference type="EMBL" id="MHLN01000053">
    <property type="protein sequence ID" value="OGZ09255.1"/>
    <property type="molecule type" value="Genomic_DNA"/>
</dbReference>
<name>A0A1G2D6I8_9BACT</name>
<dbReference type="InterPro" id="IPR047296">
    <property type="entry name" value="GIY-YIG_UvrC_Cho"/>
</dbReference>
<evidence type="ECO:0008006" key="6">
    <source>
        <dbReference type="Google" id="ProtNLM"/>
    </source>
</evidence>
<dbReference type="InterPro" id="IPR001943">
    <property type="entry name" value="UVR_dom"/>
</dbReference>
<dbReference type="InterPro" id="IPR036876">
    <property type="entry name" value="UVR_dom_sf"/>
</dbReference>
<dbReference type="Gene3D" id="4.10.860.10">
    <property type="entry name" value="UVR domain"/>
    <property type="match status" value="1"/>
</dbReference>
<dbReference type="CDD" id="cd10434">
    <property type="entry name" value="GIY-YIG_UvrC_Cho"/>
    <property type="match status" value="1"/>
</dbReference>
<dbReference type="PROSITE" id="PS50151">
    <property type="entry name" value="UVR"/>
    <property type="match status" value="1"/>
</dbReference>
<accession>A0A1G2D6I8</accession>
<dbReference type="InterPro" id="IPR001162">
    <property type="entry name" value="UvrC_RNase_H_dom"/>
</dbReference>
<evidence type="ECO:0000313" key="4">
    <source>
        <dbReference type="EMBL" id="OGZ09255.1"/>
    </source>
</evidence>
<dbReference type="PROSITE" id="PS50165">
    <property type="entry name" value="UVRC"/>
    <property type="match status" value="1"/>
</dbReference>
<dbReference type="PANTHER" id="PTHR30562">
    <property type="entry name" value="UVRC/OXIDOREDUCTASE"/>
    <property type="match status" value="1"/>
</dbReference>
<dbReference type="InterPro" id="IPR000305">
    <property type="entry name" value="GIY-YIG_endonuc"/>
</dbReference>
<comment type="caution">
    <text evidence="4">The sequence shown here is derived from an EMBL/GenBank/DDBJ whole genome shotgun (WGS) entry which is preliminary data.</text>
</comment>
<dbReference type="SUPFAM" id="SSF82771">
    <property type="entry name" value="GIY-YIG endonuclease"/>
    <property type="match status" value="1"/>
</dbReference>
<dbReference type="InterPro" id="IPR035901">
    <property type="entry name" value="GIY-YIG_endonuc_sf"/>
</dbReference>
<dbReference type="AlphaFoldDB" id="A0A1G2D6I8"/>
<reference evidence="4 5" key="1">
    <citation type="journal article" date="2016" name="Nat. Commun.">
        <title>Thousands of microbial genomes shed light on interconnected biogeochemical processes in an aquifer system.</title>
        <authorList>
            <person name="Anantharaman K."/>
            <person name="Brown C.T."/>
            <person name="Hug L.A."/>
            <person name="Sharon I."/>
            <person name="Castelle C.J."/>
            <person name="Probst A.J."/>
            <person name="Thomas B.C."/>
            <person name="Singh A."/>
            <person name="Wilkins M.J."/>
            <person name="Karaoz U."/>
            <person name="Brodie E.L."/>
            <person name="Williams K.H."/>
            <person name="Hubbard S.S."/>
            <person name="Banfield J.F."/>
        </authorList>
    </citation>
    <scope>NUCLEOTIDE SEQUENCE [LARGE SCALE GENOMIC DNA]</scope>
</reference>
<proteinExistence type="predicted"/>
<dbReference type="GO" id="GO:0006289">
    <property type="term" value="P:nucleotide-excision repair"/>
    <property type="evidence" value="ECO:0007669"/>
    <property type="project" value="InterPro"/>
</dbReference>
<feature type="domain" description="GIY-YIG" evidence="2">
    <location>
        <begin position="13"/>
        <end position="116"/>
    </location>
</feature>
<evidence type="ECO:0000313" key="5">
    <source>
        <dbReference type="Proteomes" id="UP000178099"/>
    </source>
</evidence>
<feature type="domain" description="UVR" evidence="1">
    <location>
        <begin position="253"/>
        <end position="288"/>
    </location>
</feature>
<dbReference type="GO" id="GO:0009381">
    <property type="term" value="F:excinuclease ABC activity"/>
    <property type="evidence" value="ECO:0007669"/>
    <property type="project" value="InterPro"/>
</dbReference>
<organism evidence="4 5">
    <name type="scientific">Candidatus Lloydbacteria bacterium RIFCSPHIGHO2_02_FULL_51_22</name>
    <dbReference type="NCBI Taxonomy" id="1798663"/>
    <lineage>
        <taxon>Bacteria</taxon>
        <taxon>Candidatus Lloydiibacteriota</taxon>
    </lineage>
</organism>
<dbReference type="Pfam" id="PF01541">
    <property type="entry name" value="GIY-YIG"/>
    <property type="match status" value="1"/>
</dbReference>
<dbReference type="Proteomes" id="UP000178099">
    <property type="component" value="Unassembled WGS sequence"/>
</dbReference>
<dbReference type="InterPro" id="IPR050066">
    <property type="entry name" value="UvrABC_protein_C"/>
</dbReference>